<keyword evidence="1" id="KW-0732">Signal</keyword>
<name>A0ABR1QYU7_9PEZI</name>
<dbReference type="RefSeq" id="XP_066707273.1">
    <property type="nucleotide sequence ID" value="XM_066838380.1"/>
</dbReference>
<organism evidence="2 3">
    <name type="scientific">Apiospora aurea</name>
    <dbReference type="NCBI Taxonomy" id="335848"/>
    <lineage>
        <taxon>Eukaryota</taxon>
        <taxon>Fungi</taxon>
        <taxon>Dikarya</taxon>
        <taxon>Ascomycota</taxon>
        <taxon>Pezizomycotina</taxon>
        <taxon>Sordariomycetes</taxon>
        <taxon>Xylariomycetidae</taxon>
        <taxon>Amphisphaeriales</taxon>
        <taxon>Apiosporaceae</taxon>
        <taxon>Apiospora</taxon>
    </lineage>
</organism>
<reference evidence="2 3" key="1">
    <citation type="submission" date="2023-01" db="EMBL/GenBank/DDBJ databases">
        <title>Analysis of 21 Apiospora genomes using comparative genomics revels a genus with tremendous synthesis potential of carbohydrate active enzymes and secondary metabolites.</title>
        <authorList>
            <person name="Sorensen T."/>
        </authorList>
    </citation>
    <scope>NUCLEOTIDE SEQUENCE [LARGE SCALE GENOMIC DNA]</scope>
    <source>
        <strain evidence="2 3">CBS 24483</strain>
    </source>
</reference>
<dbReference type="GeneID" id="92071442"/>
<feature type="signal peptide" evidence="1">
    <location>
        <begin position="1"/>
        <end position="15"/>
    </location>
</feature>
<dbReference type="EMBL" id="JAQQWE010000001">
    <property type="protein sequence ID" value="KAK7967881.1"/>
    <property type="molecule type" value="Genomic_DNA"/>
</dbReference>
<sequence length="78" mass="8210">MPWLALGWHWLGGWAARRGGHPLAFASHSVDLEPHDAAVLHGLVSALGALRDPSVRDLLSSASSLFPSMFAPGLNGIS</sequence>
<evidence type="ECO:0000313" key="3">
    <source>
        <dbReference type="Proteomes" id="UP001391051"/>
    </source>
</evidence>
<evidence type="ECO:0000256" key="1">
    <source>
        <dbReference type="SAM" id="SignalP"/>
    </source>
</evidence>
<proteinExistence type="predicted"/>
<evidence type="ECO:0000313" key="2">
    <source>
        <dbReference type="EMBL" id="KAK7967881.1"/>
    </source>
</evidence>
<gene>
    <name evidence="2" type="ORF">PG986_002158</name>
</gene>
<keyword evidence="3" id="KW-1185">Reference proteome</keyword>
<protein>
    <submittedName>
        <fullName evidence="2">Uncharacterized protein</fullName>
    </submittedName>
</protein>
<comment type="caution">
    <text evidence="2">The sequence shown here is derived from an EMBL/GenBank/DDBJ whole genome shotgun (WGS) entry which is preliminary data.</text>
</comment>
<feature type="chain" id="PRO_5045712538" evidence="1">
    <location>
        <begin position="16"/>
        <end position="78"/>
    </location>
</feature>
<accession>A0ABR1QYU7</accession>
<dbReference type="Proteomes" id="UP001391051">
    <property type="component" value="Unassembled WGS sequence"/>
</dbReference>